<dbReference type="EMBL" id="VDUZ01000008">
    <property type="protein sequence ID" value="TXL77670.1"/>
    <property type="molecule type" value="Genomic_DNA"/>
</dbReference>
<reference evidence="1 2" key="1">
    <citation type="submission" date="2019-06" db="EMBL/GenBank/DDBJ databases">
        <title>New taxonomy in bacterial strain CC-CFT640, isolated from vineyard.</title>
        <authorList>
            <person name="Lin S.-Y."/>
            <person name="Tsai C.-F."/>
            <person name="Young C.-C."/>
        </authorList>
    </citation>
    <scope>NUCLEOTIDE SEQUENCE [LARGE SCALE GENOMIC DNA]</scope>
    <source>
        <strain evidence="1 2">CC-CFT640</strain>
    </source>
</reference>
<dbReference type="OrthoDB" id="7352754at2"/>
<evidence type="ECO:0000313" key="2">
    <source>
        <dbReference type="Proteomes" id="UP000321638"/>
    </source>
</evidence>
<dbReference type="Pfam" id="PF11164">
    <property type="entry name" value="DUF2948"/>
    <property type="match status" value="1"/>
</dbReference>
<protein>
    <submittedName>
        <fullName evidence="1">DUF2948 family protein</fullName>
    </submittedName>
</protein>
<accession>A0A5C8PQD7</accession>
<comment type="caution">
    <text evidence="1">The sequence shown here is derived from an EMBL/GenBank/DDBJ whole genome shotgun (WGS) entry which is preliminary data.</text>
</comment>
<gene>
    <name evidence="1" type="ORF">FHP25_09610</name>
</gene>
<dbReference type="InterPro" id="IPR021335">
    <property type="entry name" value="DUF2948"/>
</dbReference>
<name>A0A5C8PQD7_9HYPH</name>
<sequence>MTGKLRLRAFDADDLQVISAAMQDALVAIKDIGWFADEKRLVLVANRFRWEVPADADGAWSRTHSALVFHELGGVRHVDMPLGEPDRILELLSVGVEAVEPEKTTVLLRFAAHRTIRLEAPKLLCHLEDLGEPWPTRWRPEHPGAEVDAAR</sequence>
<keyword evidence="2" id="KW-1185">Reference proteome</keyword>
<dbReference type="RefSeq" id="WP_147846710.1">
    <property type="nucleotide sequence ID" value="NZ_VDUZ01000008.1"/>
</dbReference>
<proteinExistence type="predicted"/>
<organism evidence="1 2">
    <name type="scientific">Vineibacter terrae</name>
    <dbReference type="NCBI Taxonomy" id="2586908"/>
    <lineage>
        <taxon>Bacteria</taxon>
        <taxon>Pseudomonadati</taxon>
        <taxon>Pseudomonadota</taxon>
        <taxon>Alphaproteobacteria</taxon>
        <taxon>Hyphomicrobiales</taxon>
        <taxon>Vineibacter</taxon>
    </lineage>
</organism>
<dbReference type="AlphaFoldDB" id="A0A5C8PQD7"/>
<dbReference type="Proteomes" id="UP000321638">
    <property type="component" value="Unassembled WGS sequence"/>
</dbReference>
<evidence type="ECO:0000313" key="1">
    <source>
        <dbReference type="EMBL" id="TXL77670.1"/>
    </source>
</evidence>